<dbReference type="EMBL" id="CM027684">
    <property type="protein sequence ID" value="KAG0529144.1"/>
    <property type="molecule type" value="Genomic_DNA"/>
</dbReference>
<sequence>MTGKQEEGQGAPGGSVCLWLVTVLLLLSLLGGGACLAAYILLPPNEAPAWLPAIGLALVALPWAFWIVTCAYRCAKARAAERRMMAVAPATGSMCSRSGS</sequence>
<dbReference type="PANTHER" id="PTHR34964">
    <property type="entry name" value="MEMBRANE LIPOPROTEIN-RELATED"/>
    <property type="match status" value="1"/>
</dbReference>
<dbReference type="PANTHER" id="PTHR34964:SF1">
    <property type="entry name" value="MEMBRANE LIPOPROTEIN"/>
    <property type="match status" value="1"/>
</dbReference>
<reference evidence="2" key="1">
    <citation type="journal article" date="2019" name="BMC Genomics">
        <title>A new reference genome for Sorghum bicolor reveals high levels of sequence similarity between sweet and grain genotypes: implications for the genetics of sugar metabolism.</title>
        <authorList>
            <person name="Cooper E.A."/>
            <person name="Brenton Z.W."/>
            <person name="Flinn B.S."/>
            <person name="Jenkins J."/>
            <person name="Shu S."/>
            <person name="Flowers D."/>
            <person name="Luo F."/>
            <person name="Wang Y."/>
            <person name="Xia P."/>
            <person name="Barry K."/>
            <person name="Daum C."/>
            <person name="Lipzen A."/>
            <person name="Yoshinaga Y."/>
            <person name="Schmutz J."/>
            <person name="Saski C."/>
            <person name="Vermerris W."/>
            <person name="Kresovich S."/>
        </authorList>
    </citation>
    <scope>NUCLEOTIDE SEQUENCE</scope>
</reference>
<dbReference type="Proteomes" id="UP000807115">
    <property type="component" value="Chromosome 5"/>
</dbReference>
<dbReference type="EMBL" id="CM027684">
    <property type="protein sequence ID" value="KAG0529145.1"/>
    <property type="molecule type" value="Genomic_DNA"/>
</dbReference>
<proteinExistence type="predicted"/>
<protein>
    <recommendedName>
        <fullName evidence="4">Membrane lipoprotein</fullName>
    </recommendedName>
</protein>
<reference evidence="2" key="2">
    <citation type="submission" date="2020-10" db="EMBL/GenBank/DDBJ databases">
        <authorList>
            <person name="Cooper E.A."/>
            <person name="Brenton Z.W."/>
            <person name="Flinn B.S."/>
            <person name="Jenkins J."/>
            <person name="Shu S."/>
            <person name="Flowers D."/>
            <person name="Luo F."/>
            <person name="Wang Y."/>
            <person name="Xia P."/>
            <person name="Barry K."/>
            <person name="Daum C."/>
            <person name="Lipzen A."/>
            <person name="Yoshinaga Y."/>
            <person name="Schmutz J."/>
            <person name="Saski C."/>
            <person name="Vermerris W."/>
            <person name="Kresovich S."/>
        </authorList>
    </citation>
    <scope>NUCLEOTIDE SEQUENCE</scope>
</reference>
<name>A0A921QXV1_SORBI</name>
<dbReference type="AlphaFoldDB" id="A0A921QXV1"/>
<keyword evidence="1" id="KW-0812">Transmembrane</keyword>
<keyword evidence="1" id="KW-1133">Transmembrane helix</keyword>
<organism evidence="2 3">
    <name type="scientific">Sorghum bicolor</name>
    <name type="common">Sorghum</name>
    <name type="synonym">Sorghum vulgare</name>
    <dbReference type="NCBI Taxonomy" id="4558"/>
    <lineage>
        <taxon>Eukaryota</taxon>
        <taxon>Viridiplantae</taxon>
        <taxon>Streptophyta</taxon>
        <taxon>Embryophyta</taxon>
        <taxon>Tracheophyta</taxon>
        <taxon>Spermatophyta</taxon>
        <taxon>Magnoliopsida</taxon>
        <taxon>Liliopsida</taxon>
        <taxon>Poales</taxon>
        <taxon>Poaceae</taxon>
        <taxon>PACMAD clade</taxon>
        <taxon>Panicoideae</taxon>
        <taxon>Andropogonodae</taxon>
        <taxon>Andropogoneae</taxon>
        <taxon>Sorghinae</taxon>
        <taxon>Sorghum</taxon>
    </lineage>
</organism>
<dbReference type="PROSITE" id="PS51257">
    <property type="entry name" value="PROKAR_LIPOPROTEIN"/>
    <property type="match status" value="1"/>
</dbReference>
<keyword evidence="1" id="KW-0472">Membrane</keyword>
<feature type="transmembrane region" description="Helical" evidence="1">
    <location>
        <begin position="54"/>
        <end position="75"/>
    </location>
</feature>
<accession>A0A921QXV1</accession>
<evidence type="ECO:0000313" key="3">
    <source>
        <dbReference type="Proteomes" id="UP000807115"/>
    </source>
</evidence>
<gene>
    <name evidence="2" type="ORF">BDA96_05G073000</name>
</gene>
<evidence type="ECO:0008006" key="4">
    <source>
        <dbReference type="Google" id="ProtNLM"/>
    </source>
</evidence>
<evidence type="ECO:0000256" key="1">
    <source>
        <dbReference type="SAM" id="Phobius"/>
    </source>
</evidence>
<evidence type="ECO:0000313" key="2">
    <source>
        <dbReference type="EMBL" id="KAG0529145.1"/>
    </source>
</evidence>
<feature type="transmembrane region" description="Helical" evidence="1">
    <location>
        <begin position="16"/>
        <end position="42"/>
    </location>
</feature>
<comment type="caution">
    <text evidence="2">The sequence shown here is derived from an EMBL/GenBank/DDBJ whole genome shotgun (WGS) entry which is preliminary data.</text>
</comment>